<organism evidence="9 10">
    <name type="scientific">Paramagnetospirillum magnetotacticum MS-1</name>
    <dbReference type="NCBI Taxonomy" id="272627"/>
    <lineage>
        <taxon>Bacteria</taxon>
        <taxon>Pseudomonadati</taxon>
        <taxon>Pseudomonadota</taxon>
        <taxon>Alphaproteobacteria</taxon>
        <taxon>Rhodospirillales</taxon>
        <taxon>Magnetospirillaceae</taxon>
        <taxon>Paramagnetospirillum</taxon>
    </lineage>
</organism>
<keyword evidence="2 4" id="KW-0819">tRNA processing</keyword>
<dbReference type="PIRSF" id="PIRSF001430">
    <property type="entry name" value="tRNA_psdUrid_synth"/>
    <property type="match status" value="1"/>
</dbReference>
<dbReference type="InterPro" id="IPR020095">
    <property type="entry name" value="PsdUridine_synth_TruA_C"/>
</dbReference>
<keyword evidence="10" id="KW-1185">Reference proteome</keyword>
<dbReference type="NCBIfam" id="TIGR00071">
    <property type="entry name" value="hisT_truA"/>
    <property type="match status" value="1"/>
</dbReference>
<evidence type="ECO:0000256" key="7">
    <source>
        <dbReference type="RuleBase" id="RU003792"/>
    </source>
</evidence>
<dbReference type="PANTHER" id="PTHR11142:SF0">
    <property type="entry name" value="TRNA PSEUDOURIDINE SYNTHASE-LIKE 1"/>
    <property type="match status" value="1"/>
</dbReference>
<evidence type="ECO:0000256" key="1">
    <source>
        <dbReference type="ARBA" id="ARBA00009375"/>
    </source>
</evidence>
<protein>
    <recommendedName>
        <fullName evidence="4">tRNA pseudouridine synthase A</fullName>
        <ecNumber evidence="4">5.4.99.12</ecNumber>
    </recommendedName>
    <alternativeName>
        <fullName evidence="4">tRNA pseudouridine(38-40) synthase</fullName>
    </alternativeName>
    <alternativeName>
        <fullName evidence="4">tRNA pseudouridylate synthase I</fullName>
    </alternativeName>
    <alternativeName>
        <fullName evidence="4">tRNA-uridine isomerase I</fullName>
    </alternativeName>
</protein>
<dbReference type="EC" id="5.4.99.12" evidence="4"/>
<evidence type="ECO:0000256" key="5">
    <source>
        <dbReference type="PIRSR" id="PIRSR001430-1"/>
    </source>
</evidence>
<gene>
    <name evidence="4" type="primary">truA</name>
    <name evidence="9" type="ORF">CCC_01179</name>
</gene>
<dbReference type="InterPro" id="IPR020103">
    <property type="entry name" value="PsdUridine_synth_cat_dom_sf"/>
</dbReference>
<comment type="function">
    <text evidence="4">Formation of pseudouridine at positions 38, 39 and 40 in the anticodon stem and loop of transfer RNAs.</text>
</comment>
<dbReference type="HAMAP" id="MF_00171">
    <property type="entry name" value="TruA"/>
    <property type="match status" value="1"/>
</dbReference>
<feature type="domain" description="Pseudouridine synthase I TruA alpha/beta" evidence="8">
    <location>
        <begin position="8"/>
        <end position="104"/>
    </location>
</feature>
<dbReference type="GO" id="GO:0031119">
    <property type="term" value="P:tRNA pseudouridine synthesis"/>
    <property type="evidence" value="ECO:0007669"/>
    <property type="project" value="UniProtKB-UniRule"/>
</dbReference>
<dbReference type="AlphaFoldDB" id="A0A0C2YSM2"/>
<evidence type="ECO:0000256" key="2">
    <source>
        <dbReference type="ARBA" id="ARBA00022694"/>
    </source>
</evidence>
<dbReference type="GO" id="GO:0160147">
    <property type="term" value="F:tRNA pseudouridine(38-40) synthase activity"/>
    <property type="evidence" value="ECO:0007669"/>
    <property type="project" value="UniProtKB-EC"/>
</dbReference>
<sequence length="256" mass="27872">MPRYRLLVEYDGTPFNGWQRQDKGLSVQGVLEQAVEKLTGSPCTINAAGRTDAGVHATGQVAHVDLPRDYPADTVRDALNYHMKPKPVAVVAAELVGDDFHARFSAVGRSYLYRIVNRRAPLALDQHRAWWVPVSLDAEAMAEGARRLLGHHDFTTFRASECQAKSPMKTLDVLDVTRVGEEIRIIAEARSFLHHQVRNMVGTLKLVGEGKWSPDDMARALAACDRTKGGPTAPAAGLCLTGVSYPFSAGRSGPTG</sequence>
<comment type="caution">
    <text evidence="9">The sequence shown here is derived from an EMBL/GenBank/DDBJ whole genome shotgun (WGS) entry which is preliminary data.</text>
</comment>
<evidence type="ECO:0000256" key="6">
    <source>
        <dbReference type="PIRSR" id="PIRSR001430-2"/>
    </source>
</evidence>
<dbReference type="InterPro" id="IPR001406">
    <property type="entry name" value="PsdUridine_synth_TruA"/>
</dbReference>
<evidence type="ECO:0000313" key="10">
    <source>
        <dbReference type="Proteomes" id="UP000031971"/>
    </source>
</evidence>
<dbReference type="EMBL" id="JXSL01000030">
    <property type="protein sequence ID" value="KIL98118.1"/>
    <property type="molecule type" value="Genomic_DNA"/>
</dbReference>
<reference evidence="9 10" key="1">
    <citation type="submission" date="2015-01" db="EMBL/GenBank/DDBJ databases">
        <title>Genome Sequence of Magnetospirillum magnetotacticum Strain MS-1.</title>
        <authorList>
            <person name="Marinov G.K."/>
            <person name="Smalley M.D."/>
            <person name="DeSalvo G."/>
        </authorList>
    </citation>
    <scope>NUCLEOTIDE SEQUENCE [LARGE SCALE GENOMIC DNA]</scope>
    <source>
        <strain evidence="9 10">MS-1</strain>
    </source>
</reference>
<dbReference type="OrthoDB" id="9811823at2"/>
<dbReference type="Gene3D" id="3.30.70.580">
    <property type="entry name" value="Pseudouridine synthase I, catalytic domain, N-terminal subdomain"/>
    <property type="match status" value="1"/>
</dbReference>
<name>A0A0C2YSM2_PARME</name>
<dbReference type="InterPro" id="IPR020097">
    <property type="entry name" value="PsdUridine_synth_TruA_a/b_dom"/>
</dbReference>
<dbReference type="Gene3D" id="3.30.70.660">
    <property type="entry name" value="Pseudouridine synthase I, catalytic domain, C-terminal subdomain"/>
    <property type="match status" value="1"/>
</dbReference>
<evidence type="ECO:0000259" key="8">
    <source>
        <dbReference type="Pfam" id="PF01416"/>
    </source>
</evidence>
<comment type="catalytic activity">
    <reaction evidence="4 7">
        <text>uridine(38/39/40) in tRNA = pseudouridine(38/39/40) in tRNA</text>
        <dbReference type="Rhea" id="RHEA:22376"/>
        <dbReference type="Rhea" id="RHEA-COMP:10085"/>
        <dbReference type="Rhea" id="RHEA-COMP:10087"/>
        <dbReference type="ChEBI" id="CHEBI:65314"/>
        <dbReference type="ChEBI" id="CHEBI:65315"/>
        <dbReference type="EC" id="5.4.99.12"/>
    </reaction>
</comment>
<keyword evidence="3 4" id="KW-0413">Isomerase</keyword>
<dbReference type="STRING" id="272627.CCC_01179"/>
<accession>A0A0C2YSM2</accession>
<comment type="caution">
    <text evidence="4">Lacks conserved residue(s) required for the propagation of feature annotation.</text>
</comment>
<dbReference type="GO" id="GO:0003723">
    <property type="term" value="F:RNA binding"/>
    <property type="evidence" value="ECO:0007669"/>
    <property type="project" value="InterPro"/>
</dbReference>
<dbReference type="InterPro" id="IPR020094">
    <property type="entry name" value="TruA/RsuA/RluB/E/F_N"/>
</dbReference>
<dbReference type="SUPFAM" id="SSF55120">
    <property type="entry name" value="Pseudouridine synthase"/>
    <property type="match status" value="1"/>
</dbReference>
<dbReference type="RefSeq" id="WP_009870936.1">
    <property type="nucleotide sequence ID" value="NZ_JXSL01000030.1"/>
</dbReference>
<comment type="subunit">
    <text evidence="4">Homodimer.</text>
</comment>
<comment type="similarity">
    <text evidence="1 4 7">Belongs to the tRNA pseudouridine synthase TruA family.</text>
</comment>
<feature type="binding site" evidence="4 6">
    <location>
        <position position="111"/>
    </location>
    <ligand>
        <name>substrate</name>
    </ligand>
</feature>
<dbReference type="FunFam" id="3.30.70.580:FF:000001">
    <property type="entry name" value="tRNA pseudouridine synthase A"/>
    <property type="match status" value="1"/>
</dbReference>
<dbReference type="CDD" id="cd02570">
    <property type="entry name" value="PseudoU_synth_EcTruA"/>
    <property type="match status" value="1"/>
</dbReference>
<dbReference type="Pfam" id="PF01416">
    <property type="entry name" value="PseudoU_synth_1"/>
    <property type="match status" value="2"/>
</dbReference>
<feature type="active site" description="Nucleophile" evidence="4 5">
    <location>
        <position position="52"/>
    </location>
</feature>
<dbReference type="PANTHER" id="PTHR11142">
    <property type="entry name" value="PSEUDOURIDYLATE SYNTHASE"/>
    <property type="match status" value="1"/>
</dbReference>
<proteinExistence type="inferred from homology"/>
<evidence type="ECO:0000256" key="3">
    <source>
        <dbReference type="ARBA" id="ARBA00023235"/>
    </source>
</evidence>
<evidence type="ECO:0000313" key="9">
    <source>
        <dbReference type="EMBL" id="KIL98118.1"/>
    </source>
</evidence>
<evidence type="ECO:0000256" key="4">
    <source>
        <dbReference type="HAMAP-Rule" id="MF_00171"/>
    </source>
</evidence>
<dbReference type="Proteomes" id="UP000031971">
    <property type="component" value="Unassembled WGS sequence"/>
</dbReference>
<feature type="domain" description="Pseudouridine synthase I TruA alpha/beta" evidence="8">
    <location>
        <begin position="145"/>
        <end position="246"/>
    </location>
</feature>